<dbReference type="PANTHER" id="PTHR38033:SF1">
    <property type="entry name" value="DOTU FAMILY TYPE IV_VI SECRETION SYSTEM PROTEIN"/>
    <property type="match status" value="1"/>
</dbReference>
<keyword evidence="1" id="KW-0472">Membrane</keyword>
<dbReference type="Pfam" id="PF09850">
    <property type="entry name" value="DotU"/>
    <property type="match status" value="1"/>
</dbReference>
<organism evidence="3 4">
    <name type="scientific">Citrobacter amalonaticus</name>
    <dbReference type="NCBI Taxonomy" id="35703"/>
    <lineage>
        <taxon>Bacteria</taxon>
        <taxon>Pseudomonadati</taxon>
        <taxon>Pseudomonadota</taxon>
        <taxon>Gammaproteobacteria</taxon>
        <taxon>Enterobacterales</taxon>
        <taxon>Enterobacteriaceae</taxon>
        <taxon>Citrobacter</taxon>
    </lineage>
</organism>
<evidence type="ECO:0000313" key="3">
    <source>
        <dbReference type="EMBL" id="POU65250.1"/>
    </source>
</evidence>
<gene>
    <name evidence="3" type="ORF">C3430_13775</name>
</gene>
<dbReference type="Gene3D" id="1.25.40.590">
    <property type="entry name" value="Type IV / VI secretion system, DotU"/>
    <property type="match status" value="1"/>
</dbReference>
<dbReference type="RefSeq" id="WP_103778184.1">
    <property type="nucleotide sequence ID" value="NZ_PQLX01000004.1"/>
</dbReference>
<reference evidence="3 4" key="1">
    <citation type="submission" date="2018-01" db="EMBL/GenBank/DDBJ databases">
        <title>Complete genome sequences of 14 Citrobacter spp. isolated from plant in Canada.</title>
        <authorList>
            <person name="Bhandare S.G."/>
            <person name="Colavecchio A."/>
            <person name="Jeukens J."/>
            <person name="Emond-Rheault J.-G."/>
            <person name="Freschi L."/>
            <person name="Hamel J."/>
            <person name="Kukavica-Ibrulj I."/>
            <person name="Levesque R."/>
            <person name="Goodridge L."/>
        </authorList>
    </citation>
    <scope>NUCLEOTIDE SEQUENCE [LARGE SCALE GENOMIC DNA]</scope>
    <source>
        <strain evidence="3 4">S1285</strain>
    </source>
</reference>
<evidence type="ECO:0000313" key="4">
    <source>
        <dbReference type="Proteomes" id="UP000237003"/>
    </source>
</evidence>
<protein>
    <submittedName>
        <fullName evidence="3">T6SS protein Cts2U</fullName>
    </submittedName>
</protein>
<dbReference type="Proteomes" id="UP000237003">
    <property type="component" value="Unassembled WGS sequence"/>
</dbReference>
<accession>A0A2S4RXJ8</accession>
<dbReference type="OrthoDB" id="8582146at2"/>
<dbReference type="InterPro" id="IPR038522">
    <property type="entry name" value="T4/T6SS_DotU_sf"/>
</dbReference>
<dbReference type="EMBL" id="PQLX01000004">
    <property type="protein sequence ID" value="POU65250.1"/>
    <property type="molecule type" value="Genomic_DNA"/>
</dbReference>
<keyword evidence="1" id="KW-1133">Transmembrane helix</keyword>
<sequence length="249" mass="28460">MTPANPDMPASRLFDDIFSRWLAQFERWKSSTLPPDVLHHQAFEYANQAVAEYSRRLTRELGSPFQQQIDDAIYALVALIDETVLYSSWPALTLWQTCPLEYHLWQTHSAGDRIPRKIETLLTERNPGQRDLAAVWLRCLTLGFGSRREDFNAQAQQETCRLLWHFAFQGDAQPEDLARRMVSASLGSPLQLPARRRLPDNSRLHLIALIVILALLLLSQRLWLSIEDAIGVNTLPDFPVTQSCPGDEK</sequence>
<dbReference type="AlphaFoldDB" id="A0A2S4RXJ8"/>
<dbReference type="InterPro" id="IPR017732">
    <property type="entry name" value="T4/T6SS_DotU"/>
</dbReference>
<evidence type="ECO:0000259" key="2">
    <source>
        <dbReference type="Pfam" id="PF09850"/>
    </source>
</evidence>
<dbReference type="PANTHER" id="PTHR38033">
    <property type="entry name" value="MEMBRANE PROTEIN-RELATED"/>
    <property type="match status" value="1"/>
</dbReference>
<evidence type="ECO:0000256" key="1">
    <source>
        <dbReference type="SAM" id="Phobius"/>
    </source>
</evidence>
<feature type="domain" description="Type IV / VI secretion system DotU" evidence="2">
    <location>
        <begin position="66"/>
        <end position="218"/>
    </location>
</feature>
<comment type="caution">
    <text evidence="3">The sequence shown here is derived from an EMBL/GenBank/DDBJ whole genome shotgun (WGS) entry which is preliminary data.</text>
</comment>
<keyword evidence="1" id="KW-0812">Transmembrane</keyword>
<proteinExistence type="predicted"/>
<name>A0A2S4RXJ8_CITAM</name>
<feature type="transmembrane region" description="Helical" evidence="1">
    <location>
        <begin position="204"/>
        <end position="223"/>
    </location>
</feature>